<dbReference type="PROSITE" id="PS50102">
    <property type="entry name" value="RRM"/>
    <property type="match status" value="2"/>
</dbReference>
<accession>A0A6P8DWB8</accession>
<name>A0A6P8DWB8_PUNGR</name>
<evidence type="ECO:0000256" key="8">
    <source>
        <dbReference type="PROSITE-ProRule" id="PRU00176"/>
    </source>
</evidence>
<evidence type="ECO:0000313" key="11">
    <source>
        <dbReference type="Proteomes" id="UP000515151"/>
    </source>
</evidence>
<feature type="compositionally biased region" description="Acidic residues" evidence="9">
    <location>
        <begin position="80"/>
        <end position="97"/>
    </location>
</feature>
<evidence type="ECO:0000256" key="5">
    <source>
        <dbReference type="ARBA" id="ARBA00022737"/>
    </source>
</evidence>
<dbReference type="InterPro" id="IPR012677">
    <property type="entry name" value="Nucleotide-bd_a/b_plait_sf"/>
</dbReference>
<dbReference type="CDD" id="cd21609">
    <property type="entry name" value="RRM1_PSRP2_like"/>
    <property type="match status" value="1"/>
</dbReference>
<evidence type="ECO:0000256" key="3">
    <source>
        <dbReference type="ARBA" id="ARBA00022640"/>
    </source>
</evidence>
<proteinExistence type="predicted"/>
<evidence type="ECO:0000259" key="10">
    <source>
        <dbReference type="PROSITE" id="PS50102"/>
    </source>
</evidence>
<dbReference type="PANTHER" id="PTHR48025:SF11">
    <property type="entry name" value="RNA-BINDING PROTEIN CP33, CHLOROPLASTIC"/>
    <property type="match status" value="1"/>
</dbReference>
<evidence type="ECO:0000256" key="2">
    <source>
        <dbReference type="ARBA" id="ARBA00022528"/>
    </source>
</evidence>
<dbReference type="GO" id="GO:1990904">
    <property type="term" value="C:ribonucleoprotein complex"/>
    <property type="evidence" value="ECO:0007669"/>
    <property type="project" value="UniProtKB-KW"/>
</dbReference>
<organism evidence="11 12">
    <name type="scientific">Punica granatum</name>
    <name type="common">Pomegranate</name>
    <dbReference type="NCBI Taxonomy" id="22663"/>
    <lineage>
        <taxon>Eukaryota</taxon>
        <taxon>Viridiplantae</taxon>
        <taxon>Streptophyta</taxon>
        <taxon>Embryophyta</taxon>
        <taxon>Tracheophyta</taxon>
        <taxon>Spermatophyta</taxon>
        <taxon>Magnoliopsida</taxon>
        <taxon>eudicotyledons</taxon>
        <taxon>Gunneridae</taxon>
        <taxon>Pentapetalae</taxon>
        <taxon>rosids</taxon>
        <taxon>malvids</taxon>
        <taxon>Myrtales</taxon>
        <taxon>Lythraceae</taxon>
        <taxon>Punica</taxon>
    </lineage>
</organism>
<protein>
    <submittedName>
        <fullName evidence="12">RNA-binding protein CP33, chloroplastic</fullName>
    </submittedName>
</protein>
<dbReference type="CDD" id="cd21608">
    <property type="entry name" value="RRM2_NsCP33_like"/>
    <property type="match status" value="1"/>
</dbReference>
<dbReference type="GO" id="GO:1901259">
    <property type="term" value="P:chloroplast rRNA processing"/>
    <property type="evidence" value="ECO:0007669"/>
    <property type="project" value="TreeGrafter"/>
</dbReference>
<comment type="subcellular location">
    <subcellularLocation>
        <location evidence="1">Plastid</location>
        <location evidence="1">Chloroplast</location>
    </subcellularLocation>
</comment>
<evidence type="ECO:0000256" key="7">
    <source>
        <dbReference type="ARBA" id="ARBA00023274"/>
    </source>
</evidence>
<dbReference type="GO" id="GO:0009535">
    <property type="term" value="C:chloroplast thylakoid membrane"/>
    <property type="evidence" value="ECO:0007669"/>
    <property type="project" value="TreeGrafter"/>
</dbReference>
<dbReference type="RefSeq" id="XP_031397501.1">
    <property type="nucleotide sequence ID" value="XM_031541641.1"/>
</dbReference>
<dbReference type="Pfam" id="PF00076">
    <property type="entry name" value="RRM_1"/>
    <property type="match status" value="2"/>
</dbReference>
<dbReference type="GO" id="GO:0003729">
    <property type="term" value="F:mRNA binding"/>
    <property type="evidence" value="ECO:0007669"/>
    <property type="project" value="TreeGrafter"/>
</dbReference>
<keyword evidence="5" id="KW-0677">Repeat</keyword>
<keyword evidence="3" id="KW-0934">Plastid</keyword>
<evidence type="ECO:0000256" key="1">
    <source>
        <dbReference type="ARBA" id="ARBA00004229"/>
    </source>
</evidence>
<feature type="region of interest" description="Disordered" evidence="9">
    <location>
        <begin position="80"/>
        <end position="117"/>
    </location>
</feature>
<dbReference type="GeneID" id="116208287"/>
<dbReference type="InterPro" id="IPR048289">
    <property type="entry name" value="RRM2_NsCP33-like"/>
</dbReference>
<reference evidence="11" key="1">
    <citation type="journal article" date="2020" name="Plant Biotechnol. J.">
        <title>The pomegranate (Punica granatum L.) draft genome dissects genetic divergence between soft- and hard-seeded cultivars.</title>
        <authorList>
            <person name="Luo X."/>
            <person name="Li H."/>
            <person name="Wu Z."/>
            <person name="Yao W."/>
            <person name="Zhao P."/>
            <person name="Cao D."/>
            <person name="Yu H."/>
            <person name="Li K."/>
            <person name="Poudel K."/>
            <person name="Zhao D."/>
            <person name="Zhang F."/>
            <person name="Xia X."/>
            <person name="Chen L."/>
            <person name="Wang Q."/>
            <person name="Jing D."/>
            <person name="Cao S."/>
        </authorList>
    </citation>
    <scope>NUCLEOTIDE SEQUENCE [LARGE SCALE GENOMIC DNA]</scope>
    <source>
        <strain evidence="11">cv. Tunisia</strain>
    </source>
</reference>
<keyword evidence="6 8" id="KW-0694">RNA-binding</keyword>
<dbReference type="PANTHER" id="PTHR48025">
    <property type="entry name" value="OS02G0815200 PROTEIN"/>
    <property type="match status" value="1"/>
</dbReference>
<evidence type="ECO:0000256" key="6">
    <source>
        <dbReference type="ARBA" id="ARBA00022884"/>
    </source>
</evidence>
<feature type="region of interest" description="Disordered" evidence="9">
    <location>
        <begin position="299"/>
        <end position="328"/>
    </location>
</feature>
<gene>
    <name evidence="12" type="primary">LOC116208287</name>
</gene>
<evidence type="ECO:0000256" key="4">
    <source>
        <dbReference type="ARBA" id="ARBA00022664"/>
    </source>
</evidence>
<sequence length="328" mass="35080">MSASLMSLTSPPSAPSSISTKLSFIPFSIPFPSSSQHRPAPNRSYSLSLKSQPAIVASLSLLSLPKHRLFSAAFDGFEAEGGDSTDVSGEESPETEEYGSQVEDSQEEEGQKVSGSGEYGRLYVGNLPYSMTSSQLLEVFQEAGRVVNVEVVYDRVTDRSRGFAFVTMGSIEEANEAIRMFDGSQVGGRTVKVNFPEVPRGGEREVMGPKIRSSNRGFVDSPHKIYAGNLGWGLTSQGLRDAFADQPGLLSTKVIYDRNSGRSRGFGFISFESAEAVESALNAMNGVEVEGRPLRLNLAAERASSPPPVQSNAESSPEGSELASSITA</sequence>
<dbReference type="InterPro" id="IPR035979">
    <property type="entry name" value="RBD_domain_sf"/>
</dbReference>
<dbReference type="AlphaFoldDB" id="A0A6P8DWB8"/>
<dbReference type="FunFam" id="3.30.70.330:FF:000698">
    <property type="entry name" value="33 kDa ribonucleoprotein, chloroplastic"/>
    <property type="match status" value="1"/>
</dbReference>
<keyword evidence="7" id="KW-0687">Ribonucleoprotein</keyword>
<dbReference type="Gene3D" id="3.30.70.330">
    <property type="match status" value="2"/>
</dbReference>
<evidence type="ECO:0000313" key="12">
    <source>
        <dbReference type="RefSeq" id="XP_031397501.1"/>
    </source>
</evidence>
<dbReference type="SMART" id="SM00360">
    <property type="entry name" value="RRM"/>
    <property type="match status" value="2"/>
</dbReference>
<keyword evidence="2" id="KW-0150">Chloroplast</keyword>
<dbReference type="SUPFAM" id="SSF54928">
    <property type="entry name" value="RNA-binding domain, RBD"/>
    <property type="match status" value="1"/>
</dbReference>
<keyword evidence="11" id="KW-1185">Reference proteome</keyword>
<dbReference type="OrthoDB" id="439808at2759"/>
<dbReference type="GO" id="GO:0006397">
    <property type="term" value="P:mRNA processing"/>
    <property type="evidence" value="ECO:0007669"/>
    <property type="project" value="UniProtKB-KW"/>
</dbReference>
<dbReference type="InterPro" id="IPR000504">
    <property type="entry name" value="RRM_dom"/>
</dbReference>
<dbReference type="Proteomes" id="UP000515151">
    <property type="component" value="Chromosome 5"/>
</dbReference>
<feature type="domain" description="RRM" evidence="10">
    <location>
        <begin position="120"/>
        <end position="198"/>
    </location>
</feature>
<evidence type="ECO:0000256" key="9">
    <source>
        <dbReference type="SAM" id="MobiDB-lite"/>
    </source>
</evidence>
<feature type="domain" description="RRM" evidence="10">
    <location>
        <begin position="223"/>
        <end position="301"/>
    </location>
</feature>
<keyword evidence="4" id="KW-0507">mRNA processing</keyword>
<feature type="compositionally biased region" description="Polar residues" evidence="9">
    <location>
        <begin position="310"/>
        <end position="328"/>
    </location>
</feature>
<reference evidence="12" key="2">
    <citation type="submission" date="2025-08" db="UniProtKB">
        <authorList>
            <consortium name="RefSeq"/>
        </authorList>
    </citation>
    <scope>IDENTIFICATION</scope>
    <source>
        <tissue evidence="12">Leaf</tissue>
    </source>
</reference>
<dbReference type="InterPro" id="IPR050502">
    <property type="entry name" value="Euk_RNA-bind_prot"/>
</dbReference>